<name>A0A1F7WP43_9BACT</name>
<keyword evidence="7" id="KW-0963">Cytoplasm</keyword>
<dbReference type="AlphaFoldDB" id="A0A1F7WP43"/>
<dbReference type="Gene3D" id="3.90.1150.10">
    <property type="entry name" value="Aspartate Aminotransferase, domain 1"/>
    <property type="match status" value="1"/>
</dbReference>
<comment type="subunit">
    <text evidence="7">Homodimer.</text>
</comment>
<sequence length="430" mass="46431">MKKTKLSERYHHKAKQIIPGGVNSPARAFLSVGGFPRYIKSAKGPFIKDIDGNKYIDYVMSWGPMILGHSHKNVRLAVQKTLKSGASFGAPTVAEYELAKLVSSIYPAMEKVRLVNSGTEAVMSAIRLARGHTGRDMILKFDGCYHGHCDSMLVAAGSGAQTLGVPNSKGVPADLAKLTLTARFNDKKDVERLFEKHGGAIAAVILEPVIGNMGLIKPNEGFLEFLREITEKHGALLIFDEVMTGFRLALGGACEIYGVVPDIVTLGKIIGGGLPIGAYGGKLDVMKNVAPEGGVYQAGTLSGNPLAVAAGLAMLRTLVKTRSKVYPALEEKGAFLEGAMGDIIKKAGEKIRVNRMGSMFTIFFTDREINCADCAKKSDTAKFSRFFHEMLNRGVYMAPSQFEANFISYAHDGMCLEKTVKAFGEALKNI</sequence>
<evidence type="ECO:0000256" key="7">
    <source>
        <dbReference type="HAMAP-Rule" id="MF_00375"/>
    </source>
</evidence>
<evidence type="ECO:0000256" key="2">
    <source>
        <dbReference type="ARBA" id="ARBA00004819"/>
    </source>
</evidence>
<dbReference type="STRING" id="1817813.A2008_08885"/>
<proteinExistence type="inferred from homology"/>
<dbReference type="GO" id="GO:0030170">
    <property type="term" value="F:pyridoxal phosphate binding"/>
    <property type="evidence" value="ECO:0007669"/>
    <property type="project" value="InterPro"/>
</dbReference>
<dbReference type="HAMAP" id="MF_00375">
    <property type="entry name" value="HemL_aminotrans_3"/>
    <property type="match status" value="1"/>
</dbReference>
<dbReference type="InterPro" id="IPR049704">
    <property type="entry name" value="Aminotrans_3_PPA_site"/>
</dbReference>
<organism evidence="8 9">
    <name type="scientific">Candidatus Wallbacteria bacterium GWC2_49_35</name>
    <dbReference type="NCBI Taxonomy" id="1817813"/>
    <lineage>
        <taxon>Bacteria</taxon>
        <taxon>Candidatus Walliibacteriota</taxon>
    </lineage>
</organism>
<accession>A0A1F7WP43</accession>
<dbReference type="NCBIfam" id="NF000818">
    <property type="entry name" value="PRK00062.1"/>
    <property type="match status" value="1"/>
</dbReference>
<dbReference type="InterPro" id="IPR015424">
    <property type="entry name" value="PyrdxlP-dep_Trfase"/>
</dbReference>
<gene>
    <name evidence="7" type="primary">hemL</name>
    <name evidence="8" type="ORF">A2008_08885</name>
</gene>
<comment type="caution">
    <text evidence="8">The sequence shown here is derived from an EMBL/GenBank/DDBJ whole genome shotgun (WGS) entry which is preliminary data.</text>
</comment>
<comment type="cofactor">
    <cofactor evidence="1 7">
        <name>pyridoxal 5'-phosphate</name>
        <dbReference type="ChEBI" id="CHEBI:597326"/>
    </cofactor>
</comment>
<dbReference type="Pfam" id="PF00202">
    <property type="entry name" value="Aminotran_3"/>
    <property type="match status" value="1"/>
</dbReference>
<dbReference type="InterPro" id="IPR015422">
    <property type="entry name" value="PyrdxlP-dep_Trfase_small"/>
</dbReference>
<dbReference type="Proteomes" id="UP000178735">
    <property type="component" value="Unassembled WGS sequence"/>
</dbReference>
<dbReference type="InterPro" id="IPR004639">
    <property type="entry name" value="4pyrrol_synth_GluAld_NH2Trfase"/>
</dbReference>
<evidence type="ECO:0000256" key="1">
    <source>
        <dbReference type="ARBA" id="ARBA00001933"/>
    </source>
</evidence>
<dbReference type="PROSITE" id="PS00600">
    <property type="entry name" value="AA_TRANSFER_CLASS_3"/>
    <property type="match status" value="1"/>
</dbReference>
<dbReference type="InterPro" id="IPR005814">
    <property type="entry name" value="Aminotrans_3"/>
</dbReference>
<reference evidence="8 9" key="1">
    <citation type="journal article" date="2016" name="Nat. Commun.">
        <title>Thousands of microbial genomes shed light on interconnected biogeochemical processes in an aquifer system.</title>
        <authorList>
            <person name="Anantharaman K."/>
            <person name="Brown C.T."/>
            <person name="Hug L.A."/>
            <person name="Sharon I."/>
            <person name="Castelle C.J."/>
            <person name="Probst A.J."/>
            <person name="Thomas B.C."/>
            <person name="Singh A."/>
            <person name="Wilkins M.J."/>
            <person name="Karaoz U."/>
            <person name="Brodie E.L."/>
            <person name="Williams K.H."/>
            <person name="Hubbard S.S."/>
            <person name="Banfield J.F."/>
        </authorList>
    </citation>
    <scope>NUCLEOTIDE SEQUENCE [LARGE SCALE GENOMIC DNA]</scope>
</reference>
<dbReference type="Gene3D" id="3.40.640.10">
    <property type="entry name" value="Type I PLP-dependent aspartate aminotransferase-like (Major domain)"/>
    <property type="match status" value="1"/>
</dbReference>
<comment type="pathway">
    <text evidence="2">Porphyrin-containing compound metabolism; protoporphyrin-IX biosynthesis; 5-aminolevulinate from L-glutamyl-tRNA(Glu): step 2/2.</text>
</comment>
<dbReference type="GO" id="GO:0006782">
    <property type="term" value="P:protoporphyrinogen IX biosynthetic process"/>
    <property type="evidence" value="ECO:0007669"/>
    <property type="project" value="UniProtKB-UniRule"/>
</dbReference>
<comment type="subcellular location">
    <subcellularLocation>
        <location evidence="7">Cytoplasm</location>
    </subcellularLocation>
</comment>
<evidence type="ECO:0000313" key="8">
    <source>
        <dbReference type="EMBL" id="OGM03878.1"/>
    </source>
</evidence>
<evidence type="ECO:0000256" key="5">
    <source>
        <dbReference type="ARBA" id="ARBA00023235"/>
    </source>
</evidence>
<dbReference type="GO" id="GO:0005737">
    <property type="term" value="C:cytoplasm"/>
    <property type="evidence" value="ECO:0007669"/>
    <property type="project" value="UniProtKB-SubCell"/>
</dbReference>
<dbReference type="EMBL" id="MGFH01000154">
    <property type="protein sequence ID" value="OGM03878.1"/>
    <property type="molecule type" value="Genomic_DNA"/>
</dbReference>
<feature type="modified residue" description="N6-(pyridoxal phosphate)lysine" evidence="7">
    <location>
        <position position="268"/>
    </location>
</feature>
<dbReference type="FunFam" id="3.40.640.10:FF:000021">
    <property type="entry name" value="Glutamate-1-semialdehyde 2,1-aminomutase"/>
    <property type="match status" value="1"/>
</dbReference>
<dbReference type="PANTHER" id="PTHR43713">
    <property type="entry name" value="GLUTAMATE-1-SEMIALDEHYDE 2,1-AMINOMUTASE"/>
    <property type="match status" value="1"/>
</dbReference>
<dbReference type="GO" id="GO:0042286">
    <property type="term" value="F:glutamate-1-semialdehyde 2,1-aminomutase activity"/>
    <property type="evidence" value="ECO:0007669"/>
    <property type="project" value="UniProtKB-UniRule"/>
</dbReference>
<dbReference type="NCBIfam" id="TIGR00713">
    <property type="entry name" value="hemL"/>
    <property type="match status" value="1"/>
</dbReference>
<evidence type="ECO:0000313" key="9">
    <source>
        <dbReference type="Proteomes" id="UP000178735"/>
    </source>
</evidence>
<comment type="catalytic activity">
    <reaction evidence="7">
        <text>(S)-4-amino-5-oxopentanoate = 5-aminolevulinate</text>
        <dbReference type="Rhea" id="RHEA:14265"/>
        <dbReference type="ChEBI" id="CHEBI:57501"/>
        <dbReference type="ChEBI" id="CHEBI:356416"/>
        <dbReference type="EC" id="5.4.3.8"/>
    </reaction>
</comment>
<evidence type="ECO:0000256" key="3">
    <source>
        <dbReference type="ARBA" id="ARBA00008981"/>
    </source>
</evidence>
<dbReference type="GO" id="GO:0008483">
    <property type="term" value="F:transaminase activity"/>
    <property type="evidence" value="ECO:0007669"/>
    <property type="project" value="InterPro"/>
</dbReference>
<evidence type="ECO:0000256" key="4">
    <source>
        <dbReference type="ARBA" id="ARBA00022898"/>
    </source>
</evidence>
<dbReference type="EC" id="5.4.3.8" evidence="7"/>
<comment type="similarity">
    <text evidence="3 7">Belongs to the class-III pyridoxal-phosphate-dependent aminotransferase family. HemL subfamily.</text>
</comment>
<dbReference type="InterPro" id="IPR015421">
    <property type="entry name" value="PyrdxlP-dep_Trfase_major"/>
</dbReference>
<keyword evidence="5 7" id="KW-0413">Isomerase</keyword>
<keyword evidence="6 7" id="KW-0627">Porphyrin biosynthesis</keyword>
<dbReference type="UniPathway" id="UPA00251">
    <property type="reaction ID" value="UER00317"/>
</dbReference>
<keyword evidence="4 7" id="KW-0663">Pyridoxal phosphate</keyword>
<dbReference type="SUPFAM" id="SSF53383">
    <property type="entry name" value="PLP-dependent transferases"/>
    <property type="match status" value="1"/>
</dbReference>
<evidence type="ECO:0000256" key="6">
    <source>
        <dbReference type="ARBA" id="ARBA00023244"/>
    </source>
</evidence>
<protein>
    <recommendedName>
        <fullName evidence="7">Glutamate-1-semialdehyde 2,1-aminomutase</fullName>
        <shortName evidence="7">GSA</shortName>
        <ecNumber evidence="7">5.4.3.8</ecNumber>
    </recommendedName>
    <alternativeName>
        <fullName evidence="7">Glutamate-1-semialdehyde aminotransferase</fullName>
        <shortName evidence="7">GSA-AT</shortName>
    </alternativeName>
</protein>
<dbReference type="PANTHER" id="PTHR43713:SF3">
    <property type="entry name" value="GLUTAMATE-1-SEMIALDEHYDE 2,1-AMINOMUTASE 1, CHLOROPLASTIC-RELATED"/>
    <property type="match status" value="1"/>
</dbReference>
<dbReference type="CDD" id="cd00610">
    <property type="entry name" value="OAT_like"/>
    <property type="match status" value="1"/>
</dbReference>